<comment type="caution">
    <text evidence="1">The sequence shown here is derived from an EMBL/GenBank/DDBJ whole genome shotgun (WGS) entry which is preliminary data.</text>
</comment>
<sequence>MDADEKLAALERVYGDVMLNTEKEAAARIMVSEQKVQCFQKELHVVKENGILAMMKLKKSMDSKVDGGSNTENLGISWLTKCDYSSAGIIPIGSIKAVL</sequence>
<keyword evidence="2" id="KW-1185">Reference proteome</keyword>
<reference evidence="2" key="1">
    <citation type="journal article" date="2023" name="Proc. Natl. Acad. Sci. U.S.A.">
        <title>Genomic and structural basis for evolution of tropane alkaloid biosynthesis.</title>
        <authorList>
            <person name="Wanga Y.-J."/>
            <person name="Taina T."/>
            <person name="Yua J.-Y."/>
            <person name="Lia J."/>
            <person name="Xua B."/>
            <person name="Chenc J."/>
            <person name="D'Auriad J.C."/>
            <person name="Huanga J.-P."/>
            <person name="Huanga S.-X."/>
        </authorList>
    </citation>
    <scope>NUCLEOTIDE SEQUENCE [LARGE SCALE GENOMIC DNA]</scope>
    <source>
        <strain evidence="2">cv. KIB-2019</strain>
    </source>
</reference>
<evidence type="ECO:0000313" key="1">
    <source>
        <dbReference type="EMBL" id="KAJ8559883.1"/>
    </source>
</evidence>
<organism evidence="1 2">
    <name type="scientific">Anisodus acutangulus</name>
    <dbReference type="NCBI Taxonomy" id="402998"/>
    <lineage>
        <taxon>Eukaryota</taxon>
        <taxon>Viridiplantae</taxon>
        <taxon>Streptophyta</taxon>
        <taxon>Embryophyta</taxon>
        <taxon>Tracheophyta</taxon>
        <taxon>Spermatophyta</taxon>
        <taxon>Magnoliopsida</taxon>
        <taxon>eudicotyledons</taxon>
        <taxon>Gunneridae</taxon>
        <taxon>Pentapetalae</taxon>
        <taxon>asterids</taxon>
        <taxon>lamiids</taxon>
        <taxon>Solanales</taxon>
        <taxon>Solanaceae</taxon>
        <taxon>Solanoideae</taxon>
        <taxon>Hyoscyameae</taxon>
        <taxon>Anisodus</taxon>
    </lineage>
</organism>
<accession>A0A9Q1MGM5</accession>
<evidence type="ECO:0000313" key="2">
    <source>
        <dbReference type="Proteomes" id="UP001152561"/>
    </source>
</evidence>
<protein>
    <submittedName>
        <fullName evidence="1">Uncharacterized protein</fullName>
    </submittedName>
</protein>
<dbReference type="AlphaFoldDB" id="A0A9Q1MGM5"/>
<dbReference type="PANTHER" id="PTHR34778">
    <property type="entry name" value="OS02G0580700 PROTEIN"/>
    <property type="match status" value="1"/>
</dbReference>
<dbReference type="Proteomes" id="UP001152561">
    <property type="component" value="Unassembled WGS sequence"/>
</dbReference>
<gene>
    <name evidence="1" type="ORF">K7X08_003941</name>
</gene>
<proteinExistence type="predicted"/>
<dbReference type="EMBL" id="JAJAGQ010000006">
    <property type="protein sequence ID" value="KAJ8559883.1"/>
    <property type="molecule type" value="Genomic_DNA"/>
</dbReference>
<dbReference type="PANTHER" id="PTHR34778:SF2">
    <property type="entry name" value="OS02G0580700 PROTEIN"/>
    <property type="match status" value="1"/>
</dbReference>
<dbReference type="OrthoDB" id="657513at2759"/>
<name>A0A9Q1MGM5_9SOLA</name>